<protein>
    <submittedName>
        <fullName evidence="1">Uncharacterized protein</fullName>
    </submittedName>
</protein>
<reference evidence="1 2" key="1">
    <citation type="submission" date="2018-04" db="EMBL/GenBank/DDBJ databases">
        <title>The genome of golden apple snail Pomacea canaliculata provides insight into stress tolerance and invasive adaptation.</title>
        <authorList>
            <person name="Liu C."/>
            <person name="Liu B."/>
            <person name="Ren Y."/>
            <person name="Zhang Y."/>
            <person name="Wang H."/>
            <person name="Li S."/>
            <person name="Jiang F."/>
            <person name="Yin L."/>
            <person name="Zhang G."/>
            <person name="Qian W."/>
            <person name="Fan W."/>
        </authorList>
    </citation>
    <scope>NUCLEOTIDE SEQUENCE [LARGE SCALE GENOMIC DNA]</scope>
    <source>
        <strain evidence="1">SZHN2017</strain>
        <tissue evidence="1">Muscle</tissue>
    </source>
</reference>
<evidence type="ECO:0000313" key="1">
    <source>
        <dbReference type="EMBL" id="PVD37512.1"/>
    </source>
</evidence>
<dbReference type="AlphaFoldDB" id="A0A2T7PVR3"/>
<dbReference type="Proteomes" id="UP000245119">
    <property type="component" value="Linkage Group LG1"/>
</dbReference>
<gene>
    <name evidence="1" type="ORF">C0Q70_00106</name>
</gene>
<proteinExistence type="predicted"/>
<sequence length="110" mass="11115">MGSAPVIAHKIYVTALSSLAPPLCAAVGPASEPAGRSPGEPLQSDRLETCRHFAGGVAHPAAWGAHGYRLQHSTGIPPWPSSAGAADCSLTKKAGGEATFSAEPGEECEP</sequence>
<organism evidence="1 2">
    <name type="scientific">Pomacea canaliculata</name>
    <name type="common">Golden apple snail</name>
    <dbReference type="NCBI Taxonomy" id="400727"/>
    <lineage>
        <taxon>Eukaryota</taxon>
        <taxon>Metazoa</taxon>
        <taxon>Spiralia</taxon>
        <taxon>Lophotrochozoa</taxon>
        <taxon>Mollusca</taxon>
        <taxon>Gastropoda</taxon>
        <taxon>Caenogastropoda</taxon>
        <taxon>Architaenioglossa</taxon>
        <taxon>Ampullarioidea</taxon>
        <taxon>Ampullariidae</taxon>
        <taxon>Pomacea</taxon>
    </lineage>
</organism>
<evidence type="ECO:0000313" key="2">
    <source>
        <dbReference type="Proteomes" id="UP000245119"/>
    </source>
</evidence>
<dbReference type="EMBL" id="PZQS01000001">
    <property type="protein sequence ID" value="PVD37512.1"/>
    <property type="molecule type" value="Genomic_DNA"/>
</dbReference>
<keyword evidence="2" id="KW-1185">Reference proteome</keyword>
<accession>A0A2T7PVR3</accession>
<comment type="caution">
    <text evidence="1">The sequence shown here is derived from an EMBL/GenBank/DDBJ whole genome shotgun (WGS) entry which is preliminary data.</text>
</comment>
<name>A0A2T7PVR3_POMCA</name>